<organism evidence="2">
    <name type="scientific">candidate division WWE3 bacterium</name>
    <dbReference type="NCBI Taxonomy" id="2053526"/>
    <lineage>
        <taxon>Bacteria</taxon>
        <taxon>Katanobacteria</taxon>
    </lineage>
</organism>
<keyword evidence="1" id="KW-1133">Transmembrane helix</keyword>
<dbReference type="EMBL" id="DRHH01000008">
    <property type="protein sequence ID" value="HEB13824.1"/>
    <property type="molecule type" value="Genomic_DNA"/>
</dbReference>
<keyword evidence="1" id="KW-0472">Membrane</keyword>
<dbReference type="Proteomes" id="UP000885744">
    <property type="component" value="Unassembled WGS sequence"/>
</dbReference>
<comment type="caution">
    <text evidence="2">The sequence shown here is derived from an EMBL/GenBank/DDBJ whole genome shotgun (WGS) entry which is preliminary data.</text>
</comment>
<gene>
    <name evidence="2" type="ORF">ENI09_00225</name>
</gene>
<proteinExistence type="predicted"/>
<dbReference type="AlphaFoldDB" id="A0A7C1NY72"/>
<accession>A0A7C1NY72</accession>
<keyword evidence="1" id="KW-0812">Transmembrane</keyword>
<feature type="transmembrane region" description="Helical" evidence="1">
    <location>
        <begin position="36"/>
        <end position="57"/>
    </location>
</feature>
<evidence type="ECO:0000256" key="1">
    <source>
        <dbReference type="SAM" id="Phobius"/>
    </source>
</evidence>
<name>A0A7C1NY72_UNCKA</name>
<protein>
    <submittedName>
        <fullName evidence="2">Uncharacterized protein</fullName>
    </submittedName>
</protein>
<reference evidence="2" key="1">
    <citation type="journal article" date="2020" name="mSystems">
        <title>Genome- and Community-Level Interaction Insights into Carbon Utilization and Element Cycling Functions of Hydrothermarchaeota in Hydrothermal Sediment.</title>
        <authorList>
            <person name="Zhou Z."/>
            <person name="Liu Y."/>
            <person name="Xu W."/>
            <person name="Pan J."/>
            <person name="Luo Z.H."/>
            <person name="Li M."/>
        </authorList>
    </citation>
    <scope>NUCLEOTIDE SEQUENCE [LARGE SCALE GENOMIC DNA]</scope>
    <source>
        <strain evidence="2">HyVt-365</strain>
    </source>
</reference>
<sequence>MKNQEAVTNLHDRLPFHIDHLMPPFSTHPHDGLTKIMFASIVGLLLGGVIFSVYAFFVW</sequence>
<evidence type="ECO:0000313" key="2">
    <source>
        <dbReference type="EMBL" id="HEB13824.1"/>
    </source>
</evidence>